<dbReference type="InterPro" id="IPR035919">
    <property type="entry name" value="EAL_sf"/>
</dbReference>
<dbReference type="GO" id="GO:0071111">
    <property type="term" value="F:cyclic-guanylate-specific phosphodiesterase activity"/>
    <property type="evidence" value="ECO:0007669"/>
    <property type="project" value="InterPro"/>
</dbReference>
<dbReference type="EMBL" id="KT006957">
    <property type="protein sequence ID" value="AKQ01247.1"/>
    <property type="molecule type" value="Genomic_DNA"/>
</dbReference>
<evidence type="ECO:0000259" key="1">
    <source>
        <dbReference type="PROSITE" id="PS50883"/>
    </source>
</evidence>
<dbReference type="InterPro" id="IPR050706">
    <property type="entry name" value="Cyclic-di-GMP_PDE-like"/>
</dbReference>
<dbReference type="Pfam" id="PF00563">
    <property type="entry name" value="EAL"/>
    <property type="match status" value="1"/>
</dbReference>
<evidence type="ECO:0000313" key="2">
    <source>
        <dbReference type="EMBL" id="AKQ01247.1"/>
    </source>
</evidence>
<dbReference type="SUPFAM" id="SSF141868">
    <property type="entry name" value="EAL domain-like"/>
    <property type="match status" value="1"/>
</dbReference>
<sequence length="94" mass="10277">MDYLKIAGDFIEGMLDDPLHRAMVEAINQVGHVMGLITIAESVESQALIDTLREIGVDHAQGHGIDTPKPLYQVLQLPEQEWDTVRTHAGGMAG</sequence>
<dbReference type="InterPro" id="IPR001633">
    <property type="entry name" value="EAL_dom"/>
</dbReference>
<reference evidence="2" key="1">
    <citation type="journal article" date="2015" name="ISME J.">
        <title>Aquifer environment selects for microbial species cohorts in sediment and groundwater.</title>
        <authorList>
            <person name="Hug L.A."/>
            <person name="Thomas B.C."/>
            <person name="Brown C.T."/>
            <person name="Frischkorn K.R."/>
            <person name="Williams K.H."/>
            <person name="Tringe S.G."/>
            <person name="Banfield J.F."/>
        </authorList>
    </citation>
    <scope>NUCLEOTIDE SEQUENCE</scope>
</reference>
<dbReference type="PANTHER" id="PTHR33121:SF23">
    <property type="entry name" value="CYCLIC DI-GMP PHOSPHODIESTERASE PDEB"/>
    <property type="match status" value="1"/>
</dbReference>
<dbReference type="PROSITE" id="PS50883">
    <property type="entry name" value="EAL"/>
    <property type="match status" value="1"/>
</dbReference>
<dbReference type="Gene3D" id="3.20.20.450">
    <property type="entry name" value="EAL domain"/>
    <property type="match status" value="1"/>
</dbReference>
<dbReference type="PANTHER" id="PTHR33121">
    <property type="entry name" value="CYCLIC DI-GMP PHOSPHODIESTERASE PDEF"/>
    <property type="match status" value="1"/>
</dbReference>
<name>A0A0H4T4D2_9PROT</name>
<organism evidence="2">
    <name type="scientific">uncultured proteobacterium Rifle_16ft_4_minimus_1560</name>
    <dbReference type="NCBI Taxonomy" id="1665206"/>
    <lineage>
        <taxon>Bacteria</taxon>
        <taxon>Pseudomonadati</taxon>
        <taxon>Pseudomonadota</taxon>
        <taxon>environmental samples</taxon>
    </lineage>
</organism>
<protein>
    <recommendedName>
        <fullName evidence="1">EAL domain-containing protein</fullName>
    </recommendedName>
</protein>
<feature type="domain" description="EAL" evidence="1">
    <location>
        <begin position="1"/>
        <end position="82"/>
    </location>
</feature>
<dbReference type="AlphaFoldDB" id="A0A0H4T4D2"/>
<accession>A0A0H4T4D2</accession>
<proteinExistence type="predicted"/>